<evidence type="ECO:0000313" key="2">
    <source>
        <dbReference type="EMBL" id="EEP28021.1"/>
    </source>
</evidence>
<name>C4GC79_9FIRM</name>
<dbReference type="Pfam" id="PF05175">
    <property type="entry name" value="MTS"/>
    <property type="match status" value="1"/>
</dbReference>
<gene>
    <name evidence="2" type="ORF">GCWU000342_01566</name>
</gene>
<dbReference type="PANTHER" id="PTHR47739:SF1">
    <property type="entry name" value="TRNA1(VAL) (ADENINE(37)-N6)-METHYLTRANSFERASE"/>
    <property type="match status" value="1"/>
</dbReference>
<dbReference type="CDD" id="cd02440">
    <property type="entry name" value="AdoMet_MTases"/>
    <property type="match status" value="1"/>
</dbReference>
<dbReference type="STRING" id="626523.GCWU000342_01566"/>
<dbReference type="Proteomes" id="UP000003494">
    <property type="component" value="Unassembled WGS sequence"/>
</dbReference>
<dbReference type="InterPro" id="IPR050210">
    <property type="entry name" value="tRNA_Adenine-N(6)_MTase"/>
</dbReference>
<dbReference type="PANTHER" id="PTHR47739">
    <property type="entry name" value="TRNA1(VAL) (ADENINE(37)-N6)-METHYLTRANSFERASE"/>
    <property type="match status" value="1"/>
</dbReference>
<dbReference type="RefSeq" id="WP_006906564.1">
    <property type="nucleotide sequence ID" value="NZ_GG665866.1"/>
</dbReference>
<comment type="caution">
    <text evidence="2">The sequence shown here is derived from an EMBL/GenBank/DDBJ whole genome shotgun (WGS) entry which is preliminary data.</text>
</comment>
<keyword evidence="3" id="KW-1185">Reference proteome</keyword>
<dbReference type="InterPro" id="IPR029063">
    <property type="entry name" value="SAM-dependent_MTases_sf"/>
</dbReference>
<evidence type="ECO:0000313" key="3">
    <source>
        <dbReference type="Proteomes" id="UP000003494"/>
    </source>
</evidence>
<dbReference type="HOGENOM" id="CLU_061983_3_0_9"/>
<dbReference type="GO" id="GO:0008168">
    <property type="term" value="F:methyltransferase activity"/>
    <property type="evidence" value="ECO:0007669"/>
    <property type="project" value="UniProtKB-KW"/>
</dbReference>
<dbReference type="AlphaFoldDB" id="C4GC79"/>
<organism evidence="2 3">
    <name type="scientific">Shuttleworthella satelles DSM 14600</name>
    <dbReference type="NCBI Taxonomy" id="626523"/>
    <lineage>
        <taxon>Bacteria</taxon>
        <taxon>Bacillati</taxon>
        <taxon>Bacillota</taxon>
        <taxon>Clostridia</taxon>
        <taxon>Lachnospirales</taxon>
        <taxon>Lachnospiraceae</taxon>
        <taxon>Shuttleworthella</taxon>
    </lineage>
</organism>
<accession>C4GC79</accession>
<dbReference type="GO" id="GO:0032259">
    <property type="term" value="P:methylation"/>
    <property type="evidence" value="ECO:0007669"/>
    <property type="project" value="UniProtKB-KW"/>
</dbReference>
<dbReference type="InterPro" id="IPR007848">
    <property type="entry name" value="Small_mtfrase_dom"/>
</dbReference>
<dbReference type="SUPFAM" id="SSF53335">
    <property type="entry name" value="S-adenosyl-L-methionine-dependent methyltransferases"/>
    <property type="match status" value="1"/>
</dbReference>
<dbReference type="EMBL" id="ACIP02000003">
    <property type="protein sequence ID" value="EEP28021.1"/>
    <property type="molecule type" value="Genomic_DNA"/>
</dbReference>
<sequence>MERWQQELVREGERADSLDRKGYQIIQSPSRFCFGMDAVLLAAFANNKEGDRVLDLGTGTGVIPILMEARYGGAEYKALEIQADSCDMARRSARLNGLEDRIEIVEGDLTRAHEIFGPASFDVVTCNPPYMTNKHGLTNPSGPMAIARHELLCSLEDVVRETARLLRPGGHSYFVHRPFRLVEIMTRMHDYGLEPKRMRLVYPYADREPNMVLLEGVRGGRSWLKTEPPLVIYRGQGIYTDEVKKLYFDGDTEE</sequence>
<feature type="domain" description="Methyltransferase small" evidence="1">
    <location>
        <begin position="39"/>
        <end position="135"/>
    </location>
</feature>
<reference evidence="2" key="1">
    <citation type="submission" date="2009-04" db="EMBL/GenBank/DDBJ databases">
        <authorList>
            <person name="Weinstock G."/>
            <person name="Sodergren E."/>
            <person name="Clifton S."/>
            <person name="Fulton L."/>
            <person name="Fulton B."/>
            <person name="Courtney L."/>
            <person name="Fronick C."/>
            <person name="Harrison M."/>
            <person name="Strong C."/>
            <person name="Farmer C."/>
            <person name="Delahaunty K."/>
            <person name="Markovic C."/>
            <person name="Hall O."/>
            <person name="Minx P."/>
            <person name="Tomlinson C."/>
            <person name="Mitreva M."/>
            <person name="Nelson J."/>
            <person name="Hou S."/>
            <person name="Wollam A."/>
            <person name="Pepin K.H."/>
            <person name="Johnson M."/>
            <person name="Bhonagiri V."/>
            <person name="Nash W.E."/>
            <person name="Warren W."/>
            <person name="Chinwalla A."/>
            <person name="Mardis E.R."/>
            <person name="Wilson R.K."/>
        </authorList>
    </citation>
    <scope>NUCLEOTIDE SEQUENCE [LARGE SCALE GENOMIC DNA]</scope>
    <source>
        <strain evidence="2">DSM 14600</strain>
    </source>
</reference>
<keyword evidence="2" id="KW-0489">Methyltransferase</keyword>
<proteinExistence type="predicted"/>
<evidence type="ECO:0000259" key="1">
    <source>
        <dbReference type="Pfam" id="PF05175"/>
    </source>
</evidence>
<keyword evidence="2" id="KW-0808">Transferase</keyword>
<protein>
    <submittedName>
        <fullName evidence="2">Methyltransferase domain protein</fullName>
    </submittedName>
</protein>
<dbReference type="eggNOG" id="COG4123">
    <property type="taxonomic scope" value="Bacteria"/>
</dbReference>
<dbReference type="Gene3D" id="3.40.50.150">
    <property type="entry name" value="Vaccinia Virus protein VP39"/>
    <property type="match status" value="1"/>
</dbReference>